<dbReference type="OrthoDB" id="3267444at2"/>
<gene>
    <name evidence="3" type="ORF">Q760_11515</name>
</gene>
<feature type="transmembrane region" description="Helical" evidence="1">
    <location>
        <begin position="21"/>
        <end position="42"/>
    </location>
</feature>
<dbReference type="RefSeq" id="WP_052103864.1">
    <property type="nucleotide sequence ID" value="NZ_AXNT01000036.1"/>
</dbReference>
<sequence>MSVDPDRARQLRRRQVHERQAVVFGVLLASLALAGLGAAAVYTDTVDVPFLARDFSTPTPTAGLAVVAPCPPAGAMPAAPGAVTVNVYNGSGRPNLAGSTLGDLTTRGFVAGATGNAAPLKGVGRISYGAAGVASAYALWDHIDEVELQLDARADATVDLALGEGFEGLVPADEVLVDAAAPIPAPTGCVPLEQMTPVPVVGPAPAAAEGEAAAG</sequence>
<evidence type="ECO:0000313" key="4">
    <source>
        <dbReference type="Proteomes" id="UP000029833"/>
    </source>
</evidence>
<protein>
    <recommendedName>
        <fullName evidence="2">LytR/CpsA/Psr regulator C-terminal domain-containing protein</fullName>
    </recommendedName>
</protein>
<keyword evidence="1" id="KW-0472">Membrane</keyword>
<evidence type="ECO:0000259" key="2">
    <source>
        <dbReference type="Pfam" id="PF13399"/>
    </source>
</evidence>
<dbReference type="STRING" id="1408250.Q760_11515"/>
<feature type="domain" description="LytR/CpsA/Psr regulator C-terminal" evidence="2">
    <location>
        <begin position="83"/>
        <end position="166"/>
    </location>
</feature>
<keyword evidence="4" id="KW-1185">Reference proteome</keyword>
<organism evidence="3 4">
    <name type="scientific">Cellulomonas cellasea DSM 20118</name>
    <dbReference type="NCBI Taxonomy" id="1408250"/>
    <lineage>
        <taxon>Bacteria</taxon>
        <taxon>Bacillati</taxon>
        <taxon>Actinomycetota</taxon>
        <taxon>Actinomycetes</taxon>
        <taxon>Micrococcales</taxon>
        <taxon>Cellulomonadaceae</taxon>
        <taxon>Cellulomonas</taxon>
    </lineage>
</organism>
<dbReference type="Pfam" id="PF13399">
    <property type="entry name" value="LytR_C"/>
    <property type="match status" value="1"/>
</dbReference>
<dbReference type="EMBL" id="AXNT01000036">
    <property type="protein sequence ID" value="KGM02761.1"/>
    <property type="molecule type" value="Genomic_DNA"/>
</dbReference>
<evidence type="ECO:0000313" key="3">
    <source>
        <dbReference type="EMBL" id="KGM02761.1"/>
    </source>
</evidence>
<accession>A0A0A0BBP4</accession>
<keyword evidence="1" id="KW-1133">Transmembrane helix</keyword>
<dbReference type="AlphaFoldDB" id="A0A0A0BBP4"/>
<proteinExistence type="predicted"/>
<dbReference type="Gene3D" id="3.30.70.2390">
    <property type="match status" value="1"/>
</dbReference>
<name>A0A0A0BBP4_9CELL</name>
<dbReference type="Proteomes" id="UP000029833">
    <property type="component" value="Unassembled WGS sequence"/>
</dbReference>
<dbReference type="InterPro" id="IPR027381">
    <property type="entry name" value="LytR/CpsA/Psr_C"/>
</dbReference>
<reference evidence="3 4" key="1">
    <citation type="submission" date="2013-10" db="EMBL/GenBank/DDBJ databases">
        <authorList>
            <person name="Wang G."/>
            <person name="Zhuang W."/>
        </authorList>
    </citation>
    <scope>NUCLEOTIDE SEQUENCE [LARGE SCALE GENOMIC DNA]</scope>
    <source>
        <strain evidence="3 4">DSM 20118</strain>
    </source>
</reference>
<evidence type="ECO:0000256" key="1">
    <source>
        <dbReference type="SAM" id="Phobius"/>
    </source>
</evidence>
<keyword evidence="1" id="KW-0812">Transmembrane</keyword>
<comment type="caution">
    <text evidence="3">The sequence shown here is derived from an EMBL/GenBank/DDBJ whole genome shotgun (WGS) entry which is preliminary data.</text>
</comment>